<evidence type="ECO:0000256" key="2">
    <source>
        <dbReference type="ARBA" id="ARBA00022692"/>
    </source>
</evidence>
<gene>
    <name evidence="7" type="ORF">GCM10023092_07640</name>
</gene>
<keyword evidence="3 5" id="KW-1133">Transmembrane helix</keyword>
<accession>A0ABP8MK24</accession>
<sequence length="497" mass="57068">MNVAKQKTVITGAGAPLRFSAMGVTAIVLFFAGLIAFAVTDEWIFLIPAPVILYLQWMLKDIRAAYLLLMAAVPLSIHEEFLNNSYSLSLPSEPMIILFATIGVLFLVAKPQSIEKKFLLNPVTWIILLQLVWIPLTILTSEVPLLSLKFLLAKSWYLLCFFVFPVWILRSKRDFAAVFICWLIPLLAYMIIILIKHAMLEFAFSSVDAAIGNLFYKHVDYASVISMFFPFVWAAWALSKNKKSIYRTLLFATLLFFVLSIVLSFTRAAMGGVVFGLIMVACIRLRKVNWVLPAFYAVSLGLVFYFAKDNQFLKYRPHFQETYMRHEFEDHLKATIQGKDMSSVERLYRWIAALRMGADRPLTGFGPHSFYFQYKPYTLSSYRTYVSENYERSTTHNYFLLMLVEQGVPAMVLYAVLMLAAFGRIQYVYHRLKDPFYRTLLLAIGWALGIFFVNNLFSELIETDKIGPMFYLCLSMLVITERLGAENDTSRLPHKGL</sequence>
<dbReference type="InterPro" id="IPR007016">
    <property type="entry name" value="O-antigen_ligase-rel_domated"/>
</dbReference>
<feature type="transmembrane region" description="Helical" evidence="5">
    <location>
        <begin position="290"/>
        <end position="307"/>
    </location>
</feature>
<organism evidence="7 8">
    <name type="scientific">Rurimicrobium arvi</name>
    <dbReference type="NCBI Taxonomy" id="2049916"/>
    <lineage>
        <taxon>Bacteria</taxon>
        <taxon>Pseudomonadati</taxon>
        <taxon>Bacteroidota</taxon>
        <taxon>Chitinophagia</taxon>
        <taxon>Chitinophagales</taxon>
        <taxon>Chitinophagaceae</taxon>
        <taxon>Rurimicrobium</taxon>
    </lineage>
</organism>
<proteinExistence type="predicted"/>
<feature type="transmembrane region" description="Helical" evidence="5">
    <location>
        <begin position="398"/>
        <end position="423"/>
    </location>
</feature>
<feature type="transmembrane region" description="Helical" evidence="5">
    <location>
        <begin position="150"/>
        <end position="169"/>
    </location>
</feature>
<keyword evidence="8" id="KW-1185">Reference proteome</keyword>
<feature type="domain" description="O-antigen ligase-related" evidence="6">
    <location>
        <begin position="253"/>
        <end position="414"/>
    </location>
</feature>
<comment type="caution">
    <text evidence="7">The sequence shown here is derived from an EMBL/GenBank/DDBJ whole genome shotgun (WGS) entry which is preliminary data.</text>
</comment>
<comment type="subcellular location">
    <subcellularLocation>
        <location evidence="1">Membrane</location>
        <topology evidence="1">Multi-pass membrane protein</topology>
    </subcellularLocation>
</comment>
<feature type="transmembrane region" description="Helical" evidence="5">
    <location>
        <begin position="26"/>
        <end position="55"/>
    </location>
</feature>
<dbReference type="PANTHER" id="PTHR37422">
    <property type="entry name" value="TEICHURONIC ACID BIOSYNTHESIS PROTEIN TUAE"/>
    <property type="match status" value="1"/>
</dbReference>
<keyword evidence="2 5" id="KW-0812">Transmembrane</keyword>
<evidence type="ECO:0000313" key="7">
    <source>
        <dbReference type="EMBL" id="GAA4450918.1"/>
    </source>
</evidence>
<protein>
    <recommendedName>
        <fullName evidence="6">O-antigen ligase-related domain-containing protein</fullName>
    </recommendedName>
</protein>
<dbReference type="InterPro" id="IPR051533">
    <property type="entry name" value="WaaL-like"/>
</dbReference>
<dbReference type="PANTHER" id="PTHR37422:SF13">
    <property type="entry name" value="LIPOPOLYSACCHARIDE BIOSYNTHESIS PROTEIN PA4999-RELATED"/>
    <property type="match status" value="1"/>
</dbReference>
<feature type="transmembrane region" description="Helical" evidence="5">
    <location>
        <begin position="90"/>
        <end position="109"/>
    </location>
</feature>
<evidence type="ECO:0000256" key="1">
    <source>
        <dbReference type="ARBA" id="ARBA00004141"/>
    </source>
</evidence>
<name>A0ABP8MK24_9BACT</name>
<dbReference type="RefSeq" id="WP_344822857.1">
    <property type="nucleotide sequence ID" value="NZ_BAABEZ010000004.1"/>
</dbReference>
<evidence type="ECO:0000256" key="3">
    <source>
        <dbReference type="ARBA" id="ARBA00022989"/>
    </source>
</evidence>
<evidence type="ECO:0000259" key="6">
    <source>
        <dbReference type="Pfam" id="PF04932"/>
    </source>
</evidence>
<keyword evidence="4 5" id="KW-0472">Membrane</keyword>
<evidence type="ECO:0000313" key="8">
    <source>
        <dbReference type="Proteomes" id="UP001501410"/>
    </source>
</evidence>
<feature type="transmembrane region" description="Helical" evidence="5">
    <location>
        <begin position="219"/>
        <end position="238"/>
    </location>
</feature>
<feature type="transmembrane region" description="Helical" evidence="5">
    <location>
        <begin position="435"/>
        <end position="457"/>
    </location>
</feature>
<reference evidence="8" key="1">
    <citation type="journal article" date="2019" name="Int. J. Syst. Evol. Microbiol.">
        <title>The Global Catalogue of Microorganisms (GCM) 10K type strain sequencing project: providing services to taxonomists for standard genome sequencing and annotation.</title>
        <authorList>
            <consortium name="The Broad Institute Genomics Platform"/>
            <consortium name="The Broad Institute Genome Sequencing Center for Infectious Disease"/>
            <person name="Wu L."/>
            <person name="Ma J."/>
        </authorList>
    </citation>
    <scope>NUCLEOTIDE SEQUENCE [LARGE SCALE GENOMIC DNA]</scope>
    <source>
        <strain evidence="8">JCM 31921</strain>
    </source>
</reference>
<feature type="transmembrane region" description="Helical" evidence="5">
    <location>
        <begin position="176"/>
        <end position="199"/>
    </location>
</feature>
<dbReference type="Pfam" id="PF04932">
    <property type="entry name" value="Wzy_C"/>
    <property type="match status" value="1"/>
</dbReference>
<evidence type="ECO:0000256" key="5">
    <source>
        <dbReference type="SAM" id="Phobius"/>
    </source>
</evidence>
<evidence type="ECO:0000256" key="4">
    <source>
        <dbReference type="ARBA" id="ARBA00023136"/>
    </source>
</evidence>
<feature type="transmembrane region" description="Helical" evidence="5">
    <location>
        <begin position="245"/>
        <end position="262"/>
    </location>
</feature>
<feature type="transmembrane region" description="Helical" evidence="5">
    <location>
        <begin position="118"/>
        <end position="138"/>
    </location>
</feature>
<dbReference type="EMBL" id="BAABEZ010000004">
    <property type="protein sequence ID" value="GAA4450918.1"/>
    <property type="molecule type" value="Genomic_DNA"/>
</dbReference>
<dbReference type="Proteomes" id="UP001501410">
    <property type="component" value="Unassembled WGS sequence"/>
</dbReference>